<reference evidence="1" key="1">
    <citation type="submission" date="2020-04" db="EMBL/GenBank/DDBJ databases">
        <authorList>
            <person name="Broberg M."/>
        </authorList>
    </citation>
    <scope>NUCLEOTIDE SEQUENCE</scope>
</reference>
<accession>A0ACA9TAY0</accession>
<proteinExistence type="predicted"/>
<dbReference type="EMBL" id="CADEHS020000002">
    <property type="protein sequence ID" value="CAG9938052.1"/>
    <property type="molecule type" value="Genomic_DNA"/>
</dbReference>
<protein>
    <submittedName>
        <fullName evidence="1">Uncharacterized protein</fullName>
    </submittedName>
</protein>
<reference evidence="1" key="2">
    <citation type="submission" date="2021-10" db="EMBL/GenBank/DDBJ databases">
        <authorList>
            <person name="Piombo E."/>
        </authorList>
    </citation>
    <scope>NUCLEOTIDE SEQUENCE</scope>
</reference>
<dbReference type="Proteomes" id="UP000836387">
    <property type="component" value="Unassembled WGS sequence"/>
</dbReference>
<name>A0ACA9TAY0_BIOOC</name>
<evidence type="ECO:0000313" key="1">
    <source>
        <dbReference type="EMBL" id="CAG9938052.1"/>
    </source>
</evidence>
<comment type="caution">
    <text evidence="1">The sequence shown here is derived from an EMBL/GenBank/DDBJ whole genome shotgun (WGS) entry which is preliminary data.</text>
</comment>
<organism evidence="1 2">
    <name type="scientific">Clonostachys rosea f. rosea IK726</name>
    <dbReference type="NCBI Taxonomy" id="1349383"/>
    <lineage>
        <taxon>Eukaryota</taxon>
        <taxon>Fungi</taxon>
        <taxon>Dikarya</taxon>
        <taxon>Ascomycota</taxon>
        <taxon>Pezizomycotina</taxon>
        <taxon>Sordariomycetes</taxon>
        <taxon>Hypocreomycetidae</taxon>
        <taxon>Hypocreales</taxon>
        <taxon>Bionectriaceae</taxon>
        <taxon>Clonostachys</taxon>
    </lineage>
</organism>
<sequence length="407" mass="45004">MSNGAWKVAGVKVKYCLSELTPTRCRLHIATHLVVVVIAFNLAKLILITLILFGNCLDWDPLVTIGDAIASFIKRPDPNTRGMCLLATEEIMECWGSERPLPQEYRLHSGRWASAVSTGRWIVAICFYAKYSAQLTFPHRIAATLSILICLLAWAIYSLPRSSLGADGFKSVWSLGVGKISPYTLISTWDVPSAGDAAVVCLVFLTNLPQAVFSFLYLLLNGIITTMVATREWTNYADAIPKALRVSFPKRGQRSTFFLQLPYRYSLPLIISSVLMHWLISQSFFMVQMIEIRTWESQEDQEDIEVTDITTTAGYSPMAMFLAGIVLLIVISTIARLGGFRFKEGMPLTGSCSVGIAAACHTFEKTSSRRPVTWGVVVPANRTPDGAGHCSFSNKRVDLPDPGSRYA</sequence>
<keyword evidence="2" id="KW-1185">Reference proteome</keyword>
<gene>
    <name evidence="1" type="ORF">CRV2_00006472</name>
</gene>
<evidence type="ECO:0000313" key="2">
    <source>
        <dbReference type="Proteomes" id="UP000836387"/>
    </source>
</evidence>